<gene>
    <name evidence="1" type="ORF">DVR09_15500</name>
</gene>
<geneLocation type="plasmid" evidence="1 2">
    <name>unnamed</name>
</geneLocation>
<evidence type="ECO:0000313" key="2">
    <source>
        <dbReference type="Proteomes" id="UP000254508"/>
    </source>
</evidence>
<protein>
    <submittedName>
        <fullName evidence="1">Uncharacterized protein</fullName>
    </submittedName>
</protein>
<dbReference type="AlphaFoldDB" id="A0A345YIV6"/>
<organism evidence="1 2">
    <name type="scientific">Erythrobacter aureus</name>
    <dbReference type="NCBI Taxonomy" id="2182384"/>
    <lineage>
        <taxon>Bacteria</taxon>
        <taxon>Pseudomonadati</taxon>
        <taxon>Pseudomonadota</taxon>
        <taxon>Alphaproteobacteria</taxon>
        <taxon>Sphingomonadales</taxon>
        <taxon>Erythrobacteraceae</taxon>
        <taxon>Erythrobacter/Porphyrobacter group</taxon>
        <taxon>Erythrobacter</taxon>
    </lineage>
</organism>
<reference evidence="1 2" key="1">
    <citation type="submission" date="2018-07" db="EMBL/GenBank/DDBJ databases">
        <title>Genome sequence of Erythrobacter strain YH-07, an antagonistic bacterium isolated from Yellow Sea.</title>
        <authorList>
            <person name="Tang T."/>
            <person name="Liu Q."/>
            <person name="Sun X."/>
        </authorList>
    </citation>
    <scope>NUCLEOTIDE SEQUENCE [LARGE SCALE GENOMIC DNA]</scope>
    <source>
        <strain evidence="1 2">YH-07</strain>
        <plasmid evidence="1 2">unnamed</plasmid>
    </source>
</reference>
<accession>A0A345YIV6</accession>
<evidence type="ECO:0000313" key="1">
    <source>
        <dbReference type="EMBL" id="AXK43858.1"/>
    </source>
</evidence>
<dbReference type="RefSeq" id="WP_115418171.1">
    <property type="nucleotide sequence ID" value="NZ_CP031358.1"/>
</dbReference>
<dbReference type="EMBL" id="CP031358">
    <property type="protein sequence ID" value="AXK43858.1"/>
    <property type="molecule type" value="Genomic_DNA"/>
</dbReference>
<dbReference type="KEGG" id="err:DVR09_15500"/>
<keyword evidence="2" id="KW-1185">Reference proteome</keyword>
<name>A0A345YIV6_9SPHN</name>
<sequence>MIYCEDTQRAEEMREHRHDIEKIAAVITASGRPTTLDEAYDAWRSYSDSMCAGWMRVPDDDDDEIIYYAKSRLPDASAQDAFIIENDLLSYRDDIVRIAAALMADGRQVSLREAYQAWMGYSDSMCAGWMMLPETDREIANCASTYLGA</sequence>
<dbReference type="Proteomes" id="UP000254508">
    <property type="component" value="Plasmid unnamed"/>
</dbReference>
<keyword evidence="1" id="KW-0614">Plasmid</keyword>
<proteinExistence type="predicted"/>
<dbReference type="OrthoDB" id="6938975at2"/>